<organism evidence="3 4">
    <name type="scientific">Marinobacter daqiaonensis</name>
    <dbReference type="NCBI Taxonomy" id="650891"/>
    <lineage>
        <taxon>Bacteria</taxon>
        <taxon>Pseudomonadati</taxon>
        <taxon>Pseudomonadota</taxon>
        <taxon>Gammaproteobacteria</taxon>
        <taxon>Pseudomonadales</taxon>
        <taxon>Marinobacteraceae</taxon>
        <taxon>Marinobacter</taxon>
    </lineage>
</organism>
<feature type="transmembrane region" description="Helical" evidence="1">
    <location>
        <begin position="86"/>
        <end position="105"/>
    </location>
</feature>
<dbReference type="EMBL" id="FOYW01000002">
    <property type="protein sequence ID" value="SFR76009.1"/>
    <property type="molecule type" value="Genomic_DNA"/>
</dbReference>
<keyword evidence="1" id="KW-0472">Membrane</keyword>
<dbReference type="STRING" id="650891.SAMN05216203_2836"/>
<gene>
    <name evidence="3" type="ORF">SAMN05216203_2836</name>
</gene>
<dbReference type="OrthoDB" id="6197669at2"/>
<sequence length="106" mass="11436">MRIAYNARDLPEAHIIAGLLAAHGIESHVSGHYLQGALGEIGASGFTNVQVENEDYLEARSLIAEYEGASLENGDRIPPTEDAGEFYARCFLMLLLAVCLGFVLVV</sequence>
<keyword evidence="4" id="KW-1185">Reference proteome</keyword>
<evidence type="ECO:0000313" key="4">
    <source>
        <dbReference type="Proteomes" id="UP000198644"/>
    </source>
</evidence>
<evidence type="ECO:0000313" key="3">
    <source>
        <dbReference type="EMBL" id="SFR76009.1"/>
    </source>
</evidence>
<keyword evidence="1" id="KW-1133">Transmembrane helix</keyword>
<dbReference type="RefSeq" id="WP_092014416.1">
    <property type="nucleotide sequence ID" value="NZ_FOYW01000002.1"/>
</dbReference>
<dbReference type="Proteomes" id="UP000198644">
    <property type="component" value="Unassembled WGS sequence"/>
</dbReference>
<evidence type="ECO:0000256" key="1">
    <source>
        <dbReference type="SAM" id="Phobius"/>
    </source>
</evidence>
<feature type="domain" description="DUF2007" evidence="2">
    <location>
        <begin position="1"/>
        <end position="67"/>
    </location>
</feature>
<accession>A0A1I6JAK0</accession>
<dbReference type="Pfam" id="PF09413">
    <property type="entry name" value="DUF2007"/>
    <property type="match status" value="1"/>
</dbReference>
<evidence type="ECO:0000259" key="2">
    <source>
        <dbReference type="Pfam" id="PF09413"/>
    </source>
</evidence>
<dbReference type="AlphaFoldDB" id="A0A1I6JAK0"/>
<name>A0A1I6JAK0_9GAMM</name>
<proteinExistence type="predicted"/>
<dbReference type="InterPro" id="IPR018551">
    <property type="entry name" value="DUF2007"/>
</dbReference>
<reference evidence="3 4" key="1">
    <citation type="submission" date="2016-10" db="EMBL/GenBank/DDBJ databases">
        <authorList>
            <person name="de Groot N.N."/>
        </authorList>
    </citation>
    <scope>NUCLEOTIDE SEQUENCE [LARGE SCALE GENOMIC DNA]</scope>
    <source>
        <strain evidence="3 4">CGMCC 1.9167</strain>
    </source>
</reference>
<keyword evidence="1" id="KW-0812">Transmembrane</keyword>
<protein>
    <submittedName>
        <fullName evidence="3">Putative signal transducing protein</fullName>
    </submittedName>
</protein>
<dbReference type="Gene3D" id="3.30.70.790">
    <property type="entry name" value="UreE, C-terminal domain"/>
    <property type="match status" value="1"/>
</dbReference>